<gene>
    <name evidence="2" type="ORF">CLIB1423_04S05754</name>
</gene>
<dbReference type="Proteomes" id="UP000837801">
    <property type="component" value="Unassembled WGS sequence"/>
</dbReference>
<dbReference type="GO" id="GO:0005634">
    <property type="term" value="C:nucleus"/>
    <property type="evidence" value="ECO:0007669"/>
    <property type="project" value="TreeGrafter"/>
</dbReference>
<evidence type="ECO:0000313" key="2">
    <source>
        <dbReference type="EMBL" id="CAH2351778.1"/>
    </source>
</evidence>
<organism evidence="2 3">
    <name type="scientific">[Candida] railenensis</name>
    <dbReference type="NCBI Taxonomy" id="45579"/>
    <lineage>
        <taxon>Eukaryota</taxon>
        <taxon>Fungi</taxon>
        <taxon>Dikarya</taxon>
        <taxon>Ascomycota</taxon>
        <taxon>Saccharomycotina</taxon>
        <taxon>Pichiomycetes</taxon>
        <taxon>Debaryomycetaceae</taxon>
        <taxon>Kurtzmaniella</taxon>
    </lineage>
</organism>
<dbReference type="AlphaFoldDB" id="A0A9P0QN56"/>
<dbReference type="GO" id="GO:0016538">
    <property type="term" value="F:cyclin-dependent protein serine/threonine kinase regulator activity"/>
    <property type="evidence" value="ECO:0007669"/>
    <property type="project" value="TreeGrafter"/>
</dbReference>
<proteinExistence type="predicted"/>
<dbReference type="InterPro" id="IPR013922">
    <property type="entry name" value="Cyclin_PHO80-like"/>
</dbReference>
<name>A0A9P0QN56_9ASCO</name>
<comment type="caution">
    <text evidence="2">The sequence shown here is derived from an EMBL/GenBank/DDBJ whole genome shotgun (WGS) entry which is preliminary data.</text>
</comment>
<feature type="compositionally biased region" description="Polar residues" evidence="1">
    <location>
        <begin position="219"/>
        <end position="246"/>
    </location>
</feature>
<keyword evidence="3" id="KW-1185">Reference proteome</keyword>
<evidence type="ECO:0000256" key="1">
    <source>
        <dbReference type="SAM" id="MobiDB-lite"/>
    </source>
</evidence>
<dbReference type="PANTHER" id="PTHR15615">
    <property type="match status" value="1"/>
</dbReference>
<dbReference type="PANTHER" id="PTHR15615:SF27">
    <property type="entry name" value="PHO85 CYCLIN CLG1"/>
    <property type="match status" value="1"/>
</dbReference>
<dbReference type="Gene3D" id="1.10.472.10">
    <property type="entry name" value="Cyclin-like"/>
    <property type="match status" value="1"/>
</dbReference>
<dbReference type="GO" id="GO:0000307">
    <property type="term" value="C:cyclin-dependent protein kinase holoenzyme complex"/>
    <property type="evidence" value="ECO:0007669"/>
    <property type="project" value="TreeGrafter"/>
</dbReference>
<reference evidence="2" key="1">
    <citation type="submission" date="2022-03" db="EMBL/GenBank/DDBJ databases">
        <authorList>
            <person name="Legras J.-L."/>
            <person name="Devillers H."/>
            <person name="Grondin C."/>
        </authorList>
    </citation>
    <scope>NUCLEOTIDE SEQUENCE</scope>
    <source>
        <strain evidence="2">CLIB 1423</strain>
    </source>
</reference>
<dbReference type="GO" id="GO:0019901">
    <property type="term" value="F:protein kinase binding"/>
    <property type="evidence" value="ECO:0007669"/>
    <property type="project" value="InterPro"/>
</dbReference>
<feature type="region of interest" description="Disordered" evidence="1">
    <location>
        <begin position="203"/>
        <end position="246"/>
    </location>
</feature>
<evidence type="ECO:0000313" key="3">
    <source>
        <dbReference type="Proteomes" id="UP000837801"/>
    </source>
</evidence>
<dbReference type="OrthoDB" id="244495at2759"/>
<sequence length="344" mass="39132">MNPPSWREESGSLKENQAIYYNYKMLDSSYINVYVRSAWLLLDGDVEKSRLYEQYLCSLINTCQFTMQNLVISLYFLHKYTKNQVNSSDNESNLTIYLVLTSLILSNKTFDDQSYTLKTWNNICNGISKTTTSGDKSKDNLKLVTIDFKLLKSLELHFLSCLNYSLSFLKIDVDDSFWGRLSSVGYKWMKVLKDSVCRTQSNSPEVVAPTSMPQEAPATPSTNITSMPTTAAKQQQLYGPSPTSNLTTPLSKLTNSPFITPMNSYLSPLTPITPLTEQPLFKKPKYKQFAHQIPQYLQPPYVVPQSQFTFEYKPPQMMLTPMCNGGYMALNGVDKFDTTSISYI</sequence>
<accession>A0A9P0QN56</accession>
<protein>
    <submittedName>
        <fullName evidence="2">Uncharacterized protein</fullName>
    </submittedName>
</protein>
<dbReference type="CDD" id="cd20557">
    <property type="entry name" value="CYCLIN_ScPCL1-like"/>
    <property type="match status" value="1"/>
</dbReference>
<dbReference type="EMBL" id="CAKXYY010000004">
    <property type="protein sequence ID" value="CAH2351778.1"/>
    <property type="molecule type" value="Genomic_DNA"/>
</dbReference>